<dbReference type="Gene3D" id="3.30.450.150">
    <property type="entry name" value="Haem-degrading domain"/>
    <property type="match status" value="1"/>
</dbReference>
<dbReference type="RefSeq" id="WP_097280201.1">
    <property type="nucleotide sequence ID" value="NZ_OCNJ01000007.1"/>
</dbReference>
<dbReference type="EMBL" id="OCNJ01000007">
    <property type="protein sequence ID" value="SOD97811.1"/>
    <property type="molecule type" value="Genomic_DNA"/>
</dbReference>
<dbReference type="Pfam" id="PF03928">
    <property type="entry name" value="HbpS-like"/>
    <property type="match status" value="1"/>
</dbReference>
<dbReference type="AlphaFoldDB" id="A0A286GQH6"/>
<dbReference type="InterPro" id="IPR038084">
    <property type="entry name" value="PduO/GlcC-like_sf"/>
</dbReference>
<sequence length="146" mass="15010">MFVHSLSLDAASQIVDEALRQGRSRNFQPLTVVVLDAAGVVKALKRDDGASLMRPEICIGKAWGALALGFGGRELARRAEKMPGFMNAASDLAGGRMVPVAGGVLVKDDKGVIVGAVGITGDTSDNDEICAVEAIKAAGFTPDTGA</sequence>
<organism evidence="1 2">
    <name type="scientific">Caenispirillum bisanense</name>
    <dbReference type="NCBI Taxonomy" id="414052"/>
    <lineage>
        <taxon>Bacteria</taxon>
        <taxon>Pseudomonadati</taxon>
        <taxon>Pseudomonadota</taxon>
        <taxon>Alphaproteobacteria</taxon>
        <taxon>Rhodospirillales</taxon>
        <taxon>Novispirillaceae</taxon>
        <taxon>Caenispirillum</taxon>
    </lineage>
</organism>
<reference evidence="1 2" key="1">
    <citation type="submission" date="2017-09" db="EMBL/GenBank/DDBJ databases">
        <authorList>
            <person name="Ehlers B."/>
            <person name="Leendertz F.H."/>
        </authorList>
    </citation>
    <scope>NUCLEOTIDE SEQUENCE [LARGE SCALE GENOMIC DNA]</scope>
    <source>
        <strain evidence="1 2">USBA 140</strain>
    </source>
</reference>
<evidence type="ECO:0000313" key="2">
    <source>
        <dbReference type="Proteomes" id="UP000219621"/>
    </source>
</evidence>
<dbReference type="Proteomes" id="UP000219621">
    <property type="component" value="Unassembled WGS sequence"/>
</dbReference>
<name>A0A286GQH6_9PROT</name>
<dbReference type="OrthoDB" id="9815788at2"/>
<gene>
    <name evidence="1" type="ORF">SAMN05421508_10790</name>
</gene>
<dbReference type="InterPro" id="IPR052517">
    <property type="entry name" value="GlcG_carb_metab_protein"/>
</dbReference>
<dbReference type="PANTHER" id="PTHR34309">
    <property type="entry name" value="SLR1406 PROTEIN"/>
    <property type="match status" value="1"/>
</dbReference>
<evidence type="ECO:0000313" key="1">
    <source>
        <dbReference type="EMBL" id="SOD97811.1"/>
    </source>
</evidence>
<keyword evidence="2" id="KW-1185">Reference proteome</keyword>
<dbReference type="PANTHER" id="PTHR34309:SF10">
    <property type="entry name" value="SLR1406 PROTEIN"/>
    <property type="match status" value="1"/>
</dbReference>
<accession>A0A286GQH6</accession>
<protein>
    <submittedName>
        <fullName evidence="1">Uncharacterized conserved protein GlcG, DUF336 family</fullName>
    </submittedName>
</protein>
<proteinExistence type="predicted"/>
<dbReference type="InterPro" id="IPR005624">
    <property type="entry name" value="PduO/GlcC-like"/>
</dbReference>
<dbReference type="SUPFAM" id="SSF143744">
    <property type="entry name" value="GlcG-like"/>
    <property type="match status" value="1"/>
</dbReference>